<organism evidence="8 9">
    <name type="scientific">Bacillus coahuilensis p1.1.43</name>
    <dbReference type="NCBI Taxonomy" id="1150625"/>
    <lineage>
        <taxon>Bacteria</taxon>
        <taxon>Bacillati</taxon>
        <taxon>Bacillota</taxon>
        <taxon>Bacilli</taxon>
        <taxon>Bacillales</taxon>
        <taxon>Bacillaceae</taxon>
        <taxon>Bacillus</taxon>
    </lineage>
</organism>
<keyword evidence="9" id="KW-1185">Reference proteome</keyword>
<accession>A0A147K873</accession>
<dbReference type="EMBL" id="LDYG01000028">
    <property type="protein sequence ID" value="KUP06409.1"/>
    <property type="molecule type" value="Genomic_DNA"/>
</dbReference>
<dbReference type="OrthoDB" id="9759607at2"/>
<dbReference type="GO" id="GO:0052621">
    <property type="term" value="F:diguanylate cyclase activity"/>
    <property type="evidence" value="ECO:0007669"/>
    <property type="project" value="TreeGrafter"/>
</dbReference>
<keyword evidence="2" id="KW-1003">Cell membrane</keyword>
<name>A0A147K873_9BACI</name>
<dbReference type="GO" id="GO:0071555">
    <property type="term" value="P:cell wall organization"/>
    <property type="evidence" value="ECO:0007669"/>
    <property type="project" value="InterPro"/>
</dbReference>
<gene>
    <name evidence="8" type="ORF">Q75_07660</name>
</gene>
<protein>
    <recommendedName>
        <fullName evidence="7">GGDEF domain-containing protein</fullName>
    </recommendedName>
</protein>
<keyword evidence="5 6" id="KW-0472">Membrane</keyword>
<dbReference type="InterPro" id="IPR043128">
    <property type="entry name" value="Rev_trsase/Diguanyl_cyclase"/>
</dbReference>
<feature type="domain" description="GGDEF" evidence="7">
    <location>
        <begin position="226"/>
        <end position="359"/>
    </location>
</feature>
<dbReference type="PROSITE" id="PS50887">
    <property type="entry name" value="GGDEF"/>
    <property type="match status" value="1"/>
</dbReference>
<dbReference type="GO" id="GO:0043709">
    <property type="term" value="P:cell adhesion involved in single-species biofilm formation"/>
    <property type="evidence" value="ECO:0007669"/>
    <property type="project" value="TreeGrafter"/>
</dbReference>
<dbReference type="InterPro" id="IPR011620">
    <property type="entry name" value="Sig_transdc_His_kinase_LytS_TM"/>
</dbReference>
<evidence type="ECO:0000256" key="6">
    <source>
        <dbReference type="SAM" id="Phobius"/>
    </source>
</evidence>
<dbReference type="PATRIC" id="fig|1150625.3.peg.1614"/>
<evidence type="ECO:0000313" key="8">
    <source>
        <dbReference type="EMBL" id="KUP06409.1"/>
    </source>
</evidence>
<dbReference type="AlphaFoldDB" id="A0A147K873"/>
<evidence type="ECO:0000256" key="4">
    <source>
        <dbReference type="ARBA" id="ARBA00022989"/>
    </source>
</evidence>
<keyword evidence="3 6" id="KW-0812">Transmembrane</keyword>
<sequence>MQTFKDFLINISLLTSFLFLYTQLYKRHPLEKIQLPMKIVMGASAGILGVILMNFSIQVTEETIIDLRNIPLILSVLYGGWLPGLITTVFIVVFRFLIGFNISSIAAAILIATMYIGFVLIKRKQMSLYNKTFWFTLYSCITSTIVFIYLIQDLVVLVRIVVLFWTSSFFAAFAMVYLLNYLRQSYALLKQYEEASTTDFLTGLGNVRQFDEMYNQVLQQTIEKKEELSFMMLDIDYFKRVNDTYGHKEGDEILKQISAILKYQARSFDFVSRNGGEEFSIVMPDTPVEKAKQLAERIRIEVEQNQFILTTEQSINITISIGISHYPTVQDPIHLIHFADQALYKSKSAGRNCVTVYQSIENNINS</sequence>
<feature type="transmembrane region" description="Helical" evidence="6">
    <location>
        <begin position="7"/>
        <end position="25"/>
    </location>
</feature>
<dbReference type="GO" id="GO:1902201">
    <property type="term" value="P:negative regulation of bacterial-type flagellum-dependent cell motility"/>
    <property type="evidence" value="ECO:0007669"/>
    <property type="project" value="TreeGrafter"/>
</dbReference>
<feature type="transmembrane region" description="Helical" evidence="6">
    <location>
        <begin position="37"/>
        <end position="57"/>
    </location>
</feature>
<dbReference type="Proteomes" id="UP000074108">
    <property type="component" value="Unassembled WGS sequence"/>
</dbReference>
<dbReference type="CDD" id="cd01949">
    <property type="entry name" value="GGDEF"/>
    <property type="match status" value="1"/>
</dbReference>
<feature type="transmembrane region" description="Helical" evidence="6">
    <location>
        <begin position="133"/>
        <end position="151"/>
    </location>
</feature>
<comment type="subcellular location">
    <subcellularLocation>
        <location evidence="1">Cell membrane</location>
        <topology evidence="1">Multi-pass membrane protein</topology>
    </subcellularLocation>
</comment>
<dbReference type="InterPro" id="IPR050469">
    <property type="entry name" value="Diguanylate_Cyclase"/>
</dbReference>
<dbReference type="InterPro" id="IPR029787">
    <property type="entry name" value="Nucleotide_cyclase"/>
</dbReference>
<feature type="transmembrane region" description="Helical" evidence="6">
    <location>
        <begin position="157"/>
        <end position="182"/>
    </location>
</feature>
<dbReference type="PANTHER" id="PTHR45138">
    <property type="entry name" value="REGULATORY COMPONENTS OF SENSORY TRANSDUCTION SYSTEM"/>
    <property type="match status" value="1"/>
</dbReference>
<keyword evidence="4 6" id="KW-1133">Transmembrane helix</keyword>
<dbReference type="GO" id="GO:0005886">
    <property type="term" value="C:plasma membrane"/>
    <property type="evidence" value="ECO:0007669"/>
    <property type="project" value="UniProtKB-SubCell"/>
</dbReference>
<dbReference type="InterPro" id="IPR000160">
    <property type="entry name" value="GGDEF_dom"/>
</dbReference>
<dbReference type="STRING" id="1150625.Q75_07660"/>
<proteinExistence type="predicted"/>
<dbReference type="PANTHER" id="PTHR45138:SF9">
    <property type="entry name" value="DIGUANYLATE CYCLASE DGCM-RELATED"/>
    <property type="match status" value="1"/>
</dbReference>
<dbReference type="FunFam" id="3.30.70.270:FF:000001">
    <property type="entry name" value="Diguanylate cyclase domain protein"/>
    <property type="match status" value="1"/>
</dbReference>
<evidence type="ECO:0000256" key="5">
    <source>
        <dbReference type="ARBA" id="ARBA00023136"/>
    </source>
</evidence>
<dbReference type="GO" id="GO:0000155">
    <property type="term" value="F:phosphorelay sensor kinase activity"/>
    <property type="evidence" value="ECO:0007669"/>
    <property type="project" value="InterPro"/>
</dbReference>
<feature type="transmembrane region" description="Helical" evidence="6">
    <location>
        <begin position="100"/>
        <end position="121"/>
    </location>
</feature>
<reference evidence="8 9" key="1">
    <citation type="journal article" date="2016" name="Front. Microbiol.">
        <title>Microevolution Analysis of Bacillus coahuilensis Unveils Differences in Phosphorus Acquisition Strategies and Their Regulation.</title>
        <authorList>
            <person name="Gomez-Lunar Z."/>
            <person name="Hernandez-Gonzalez I."/>
            <person name="Rodriguez-Torres M.D."/>
            <person name="Souza V."/>
            <person name="Olmedo-Alvarez G."/>
        </authorList>
    </citation>
    <scope>NUCLEOTIDE SEQUENCE [LARGE SCALE GENOMIC DNA]</scope>
    <source>
        <strain evidence="9">p1.1.43</strain>
    </source>
</reference>
<evidence type="ECO:0000256" key="2">
    <source>
        <dbReference type="ARBA" id="ARBA00022475"/>
    </source>
</evidence>
<dbReference type="SMART" id="SM00267">
    <property type="entry name" value="GGDEF"/>
    <property type="match status" value="1"/>
</dbReference>
<dbReference type="SUPFAM" id="SSF55073">
    <property type="entry name" value="Nucleotide cyclase"/>
    <property type="match status" value="1"/>
</dbReference>
<evidence type="ECO:0000256" key="3">
    <source>
        <dbReference type="ARBA" id="ARBA00022692"/>
    </source>
</evidence>
<dbReference type="Pfam" id="PF07694">
    <property type="entry name" value="5TM-5TMR_LYT"/>
    <property type="match status" value="1"/>
</dbReference>
<comment type="caution">
    <text evidence="8">The sequence shown here is derived from an EMBL/GenBank/DDBJ whole genome shotgun (WGS) entry which is preliminary data.</text>
</comment>
<evidence type="ECO:0000313" key="9">
    <source>
        <dbReference type="Proteomes" id="UP000074108"/>
    </source>
</evidence>
<evidence type="ECO:0000256" key="1">
    <source>
        <dbReference type="ARBA" id="ARBA00004651"/>
    </source>
</evidence>
<dbReference type="NCBIfam" id="TIGR00254">
    <property type="entry name" value="GGDEF"/>
    <property type="match status" value="1"/>
</dbReference>
<dbReference type="Gene3D" id="3.30.70.270">
    <property type="match status" value="1"/>
</dbReference>
<evidence type="ECO:0000259" key="7">
    <source>
        <dbReference type="PROSITE" id="PS50887"/>
    </source>
</evidence>
<feature type="transmembrane region" description="Helical" evidence="6">
    <location>
        <begin position="69"/>
        <end position="94"/>
    </location>
</feature>
<dbReference type="RefSeq" id="WP_059350970.1">
    <property type="nucleotide sequence ID" value="NZ_LDYG01000028.1"/>
</dbReference>
<dbReference type="Pfam" id="PF00990">
    <property type="entry name" value="GGDEF"/>
    <property type="match status" value="1"/>
</dbReference>